<dbReference type="SMART" id="SM00342">
    <property type="entry name" value="HTH_ARAC"/>
    <property type="match status" value="1"/>
</dbReference>
<dbReference type="InterPro" id="IPR020449">
    <property type="entry name" value="Tscrpt_reg_AraC-type_HTH"/>
</dbReference>
<dbReference type="EMBL" id="JARXRO010000016">
    <property type="protein sequence ID" value="MDH5834295.1"/>
    <property type="molecule type" value="Genomic_DNA"/>
</dbReference>
<reference evidence="7 8" key="1">
    <citation type="submission" date="2023-04" db="EMBL/GenBank/DDBJ databases">
        <title>Luteimonas sp. M1R5S59.</title>
        <authorList>
            <person name="Sun J.-Q."/>
        </authorList>
    </citation>
    <scope>NUCLEOTIDE SEQUENCE [LARGE SCALE GENOMIC DNA]</scope>
    <source>
        <strain evidence="7 8">M1R5S59</strain>
    </source>
</reference>
<dbReference type="Pfam" id="PF12833">
    <property type="entry name" value="HTH_18"/>
    <property type="match status" value="1"/>
</dbReference>
<evidence type="ECO:0000256" key="4">
    <source>
        <dbReference type="SAM" id="MobiDB-lite"/>
    </source>
</evidence>
<dbReference type="PANTHER" id="PTHR43280:SF29">
    <property type="entry name" value="ARAC-FAMILY TRANSCRIPTIONAL REGULATOR"/>
    <property type="match status" value="1"/>
</dbReference>
<feature type="region of interest" description="Disordered" evidence="4">
    <location>
        <begin position="356"/>
        <end position="387"/>
    </location>
</feature>
<evidence type="ECO:0000259" key="6">
    <source>
        <dbReference type="PROSITE" id="PS01124"/>
    </source>
</evidence>
<dbReference type="RefSeq" id="WP_280578670.1">
    <property type="nucleotide sequence ID" value="NZ_JARXRO010000016.1"/>
</dbReference>
<dbReference type="Gene3D" id="1.10.10.60">
    <property type="entry name" value="Homeodomain-like"/>
    <property type="match status" value="1"/>
</dbReference>
<dbReference type="Proteomes" id="UP001156873">
    <property type="component" value="Unassembled WGS sequence"/>
</dbReference>
<gene>
    <name evidence="7" type="ORF">QFW81_10205</name>
</gene>
<proteinExistence type="predicted"/>
<dbReference type="PANTHER" id="PTHR43280">
    <property type="entry name" value="ARAC-FAMILY TRANSCRIPTIONAL REGULATOR"/>
    <property type="match status" value="1"/>
</dbReference>
<comment type="caution">
    <text evidence="7">The sequence shown here is derived from an EMBL/GenBank/DDBJ whole genome shotgun (WGS) entry which is preliminary data.</text>
</comment>
<feature type="transmembrane region" description="Helical" evidence="5">
    <location>
        <begin position="96"/>
        <end position="113"/>
    </location>
</feature>
<feature type="transmembrane region" description="Helical" evidence="5">
    <location>
        <begin position="66"/>
        <end position="84"/>
    </location>
</feature>
<accession>A0ABT6JUC8</accession>
<evidence type="ECO:0000256" key="3">
    <source>
        <dbReference type="ARBA" id="ARBA00023163"/>
    </source>
</evidence>
<evidence type="ECO:0000313" key="8">
    <source>
        <dbReference type="Proteomes" id="UP001156873"/>
    </source>
</evidence>
<keyword evidence="3" id="KW-0804">Transcription</keyword>
<dbReference type="SUPFAM" id="SSF46689">
    <property type="entry name" value="Homeodomain-like"/>
    <property type="match status" value="1"/>
</dbReference>
<protein>
    <submittedName>
        <fullName evidence="7">AraC family transcriptional regulator</fullName>
    </submittedName>
</protein>
<keyword evidence="5" id="KW-1133">Transmembrane helix</keyword>
<keyword evidence="8" id="KW-1185">Reference proteome</keyword>
<dbReference type="PROSITE" id="PS01124">
    <property type="entry name" value="HTH_ARAC_FAMILY_2"/>
    <property type="match status" value="1"/>
</dbReference>
<keyword evidence="1" id="KW-0805">Transcription regulation</keyword>
<keyword evidence="5" id="KW-0812">Transmembrane</keyword>
<name>A0ABT6JUC8_9GAMM</name>
<feature type="domain" description="HTH araC/xylS-type" evidence="6">
    <location>
        <begin position="252"/>
        <end position="359"/>
    </location>
</feature>
<dbReference type="InterPro" id="IPR009057">
    <property type="entry name" value="Homeodomain-like_sf"/>
</dbReference>
<evidence type="ECO:0000256" key="1">
    <source>
        <dbReference type="ARBA" id="ARBA00023015"/>
    </source>
</evidence>
<evidence type="ECO:0000256" key="5">
    <source>
        <dbReference type="SAM" id="Phobius"/>
    </source>
</evidence>
<evidence type="ECO:0000313" key="7">
    <source>
        <dbReference type="EMBL" id="MDH5834295.1"/>
    </source>
</evidence>
<dbReference type="PROSITE" id="PS00041">
    <property type="entry name" value="HTH_ARAC_FAMILY_1"/>
    <property type="match status" value="1"/>
</dbReference>
<keyword evidence="2" id="KW-0238">DNA-binding</keyword>
<feature type="transmembrane region" description="Helical" evidence="5">
    <location>
        <begin position="35"/>
        <end position="54"/>
    </location>
</feature>
<dbReference type="InterPro" id="IPR018062">
    <property type="entry name" value="HTH_AraC-typ_CS"/>
</dbReference>
<keyword evidence="5" id="KW-0472">Membrane</keyword>
<dbReference type="PRINTS" id="PR00032">
    <property type="entry name" value="HTHARAC"/>
</dbReference>
<sequence length="387" mass="42633">MTVWVILYWVGAVQAAMLAAALWRSRTNAHANRVLSGWLGIIALDLAVKAGYMGSAASVLADAYRIARLLPLLYAPMFFVYVRVLTAGQPPRWRDLGHAAWFGLALAWAGVRWLDGAPLSPDGSWDAAWFDPLLYLVAFAYLAAALRSVGLYRRRLKTHRSDADRLSLRWLTAMAAGQFLIWGIALLQWLVDLPYLDYYLIYAAVAAWVCVIGWFSLSQPPVTTTGEIDPLPDPPPIASPGGDGLAGDARVEDVEARLSELMSCERLYREPALTIAQLARRSGYPEYLVSAVINRRLGGNFWEYVNRHRIEAVRTCLSDPDESRTILEIAYDAGFTSKSTFNTAFKRLVGETPSAYRRRHAGQASAPSGPPRAGDATGPASPHTRPD</sequence>
<feature type="transmembrane region" description="Helical" evidence="5">
    <location>
        <begin position="170"/>
        <end position="190"/>
    </location>
</feature>
<organism evidence="7 8">
    <name type="scientific">Luteimonas kalidii</name>
    <dbReference type="NCBI Taxonomy" id="3042025"/>
    <lineage>
        <taxon>Bacteria</taxon>
        <taxon>Pseudomonadati</taxon>
        <taxon>Pseudomonadota</taxon>
        <taxon>Gammaproteobacteria</taxon>
        <taxon>Lysobacterales</taxon>
        <taxon>Lysobacteraceae</taxon>
        <taxon>Luteimonas</taxon>
    </lineage>
</organism>
<feature type="transmembrane region" description="Helical" evidence="5">
    <location>
        <begin position="196"/>
        <end position="217"/>
    </location>
</feature>
<evidence type="ECO:0000256" key="2">
    <source>
        <dbReference type="ARBA" id="ARBA00023125"/>
    </source>
</evidence>
<feature type="transmembrane region" description="Helical" evidence="5">
    <location>
        <begin position="133"/>
        <end position="150"/>
    </location>
</feature>
<feature type="transmembrane region" description="Helical" evidence="5">
    <location>
        <begin position="6"/>
        <end position="23"/>
    </location>
</feature>
<dbReference type="InterPro" id="IPR018060">
    <property type="entry name" value="HTH_AraC"/>
</dbReference>